<name>A0AB73WH74_KLEPN</name>
<proteinExistence type="predicted"/>
<protein>
    <submittedName>
        <fullName evidence="1">Acyltransferase</fullName>
    </submittedName>
</protein>
<dbReference type="Proteomes" id="UP000254657">
    <property type="component" value="Unassembled WGS sequence"/>
</dbReference>
<dbReference type="AlphaFoldDB" id="A0AB73WH74"/>
<evidence type="ECO:0000313" key="1">
    <source>
        <dbReference type="EMBL" id="RDT90042.1"/>
    </source>
</evidence>
<sequence length="47" mass="5344">MRETWVDYAKGIGIILVVFGHANRGLYSSGIYISPEIYHYLGKVRIS</sequence>
<reference evidence="1" key="1">
    <citation type="submission" date="2018-07" db="EMBL/GenBank/DDBJ databases">
        <title>Draft genome sequence of Klebsiella pneumoniae K293.</title>
        <authorList>
            <person name="He F."/>
        </authorList>
    </citation>
    <scope>NUCLEOTIDE SEQUENCE</scope>
    <source>
        <strain evidence="1">K293</strain>
    </source>
</reference>
<organism evidence="1">
    <name type="scientific">Klebsiella pneumoniae</name>
    <dbReference type="NCBI Taxonomy" id="573"/>
    <lineage>
        <taxon>Bacteria</taxon>
        <taxon>Pseudomonadati</taxon>
        <taxon>Pseudomonadota</taxon>
        <taxon>Gammaproteobacteria</taxon>
        <taxon>Enterobacterales</taxon>
        <taxon>Enterobacteriaceae</taxon>
        <taxon>Klebsiella/Raoultella group</taxon>
        <taxon>Klebsiella</taxon>
        <taxon>Klebsiella pneumoniae complex</taxon>
    </lineage>
</organism>
<dbReference type="EMBL" id="QRCF01000017">
    <property type="protein sequence ID" value="RDT90042.1"/>
    <property type="molecule type" value="Genomic_DNA"/>
</dbReference>
<keyword evidence="1" id="KW-0012">Acyltransferase</keyword>
<accession>A0AB73WH74</accession>
<comment type="caution">
    <text evidence="1">The sequence shown here is derived from an EMBL/GenBank/DDBJ whole genome shotgun (WGS) entry which is preliminary data.</text>
</comment>
<feature type="non-terminal residue" evidence="1">
    <location>
        <position position="47"/>
    </location>
</feature>
<keyword evidence="1" id="KW-0808">Transferase</keyword>
<gene>
    <name evidence="1" type="ORF">DW286_16680</name>
</gene>
<dbReference type="GO" id="GO:0016746">
    <property type="term" value="F:acyltransferase activity"/>
    <property type="evidence" value="ECO:0007669"/>
    <property type="project" value="UniProtKB-KW"/>
</dbReference>